<comment type="caution">
    <text evidence="1">The sequence shown here is derived from an EMBL/GenBank/DDBJ whole genome shotgun (WGS) entry which is preliminary data.</text>
</comment>
<dbReference type="AlphaFoldDB" id="A0A5B7JPS5"/>
<keyword evidence="2" id="KW-1185">Reference proteome</keyword>
<protein>
    <submittedName>
        <fullName evidence="1">Uncharacterized protein</fullName>
    </submittedName>
</protein>
<accession>A0A5B7JPS5</accession>
<reference evidence="1 2" key="1">
    <citation type="submission" date="2019-05" db="EMBL/GenBank/DDBJ databases">
        <title>Another draft genome of Portunus trituberculatus and its Hox gene families provides insights of decapod evolution.</title>
        <authorList>
            <person name="Jeong J.-H."/>
            <person name="Song I."/>
            <person name="Kim S."/>
            <person name="Choi T."/>
            <person name="Kim D."/>
            <person name="Ryu S."/>
            <person name="Kim W."/>
        </authorList>
    </citation>
    <scope>NUCLEOTIDE SEQUENCE [LARGE SCALE GENOMIC DNA]</scope>
    <source>
        <tissue evidence="1">Muscle</tissue>
    </source>
</reference>
<name>A0A5B7JPS5_PORTR</name>
<proteinExistence type="predicted"/>
<dbReference type="Proteomes" id="UP000324222">
    <property type="component" value="Unassembled WGS sequence"/>
</dbReference>
<dbReference type="EMBL" id="VSRR010120743">
    <property type="protein sequence ID" value="MPC99971.1"/>
    <property type="molecule type" value="Genomic_DNA"/>
</dbReference>
<gene>
    <name evidence="1" type="ORF">E2C01_095418</name>
</gene>
<evidence type="ECO:0000313" key="1">
    <source>
        <dbReference type="EMBL" id="MPC99971.1"/>
    </source>
</evidence>
<organism evidence="1 2">
    <name type="scientific">Portunus trituberculatus</name>
    <name type="common">Swimming crab</name>
    <name type="synonym">Neptunus trituberculatus</name>
    <dbReference type="NCBI Taxonomy" id="210409"/>
    <lineage>
        <taxon>Eukaryota</taxon>
        <taxon>Metazoa</taxon>
        <taxon>Ecdysozoa</taxon>
        <taxon>Arthropoda</taxon>
        <taxon>Crustacea</taxon>
        <taxon>Multicrustacea</taxon>
        <taxon>Malacostraca</taxon>
        <taxon>Eumalacostraca</taxon>
        <taxon>Eucarida</taxon>
        <taxon>Decapoda</taxon>
        <taxon>Pleocyemata</taxon>
        <taxon>Brachyura</taxon>
        <taxon>Eubrachyura</taxon>
        <taxon>Portunoidea</taxon>
        <taxon>Portunidae</taxon>
        <taxon>Portuninae</taxon>
        <taxon>Portunus</taxon>
    </lineage>
</organism>
<sequence>MFLLCCIITEPGPVHVGLAGERRESGRGTGHPLHDLNGVSPSGVFVLLCVFIQECKCCA</sequence>
<evidence type="ECO:0000313" key="2">
    <source>
        <dbReference type="Proteomes" id="UP000324222"/>
    </source>
</evidence>